<dbReference type="EMBL" id="KZ664965">
    <property type="protein sequence ID" value="PPS02213.1"/>
    <property type="molecule type" value="Genomic_DNA"/>
</dbReference>
<sequence length="117" mass="13423">MSLIDPDAAHVVEFSKYPRILSTHWLTYSMNISVDYKVAVSKPTLYIGSVGSPRKAATGGGSGVPWRSIYCIRYIAANFHRDYKNENWKRQVVKIAHKLEPHIFHQRMTRLESDMEG</sequence>
<evidence type="ECO:0000313" key="1">
    <source>
        <dbReference type="EMBL" id="PPS02213.1"/>
    </source>
</evidence>
<accession>A0A2P5XFU0</accession>
<reference evidence="1 2" key="1">
    <citation type="submission" date="2015-01" db="EMBL/GenBank/DDBJ databases">
        <title>Genome of allotetraploid Gossypium barbadense reveals genomic plasticity and fiber elongation in cotton evolution.</title>
        <authorList>
            <person name="Chen X."/>
            <person name="Liu X."/>
            <person name="Zhao B."/>
            <person name="Zheng H."/>
            <person name="Hu Y."/>
            <person name="Lu G."/>
            <person name="Yang C."/>
            <person name="Chen J."/>
            <person name="Shan C."/>
            <person name="Zhang L."/>
            <person name="Zhou Y."/>
            <person name="Wang L."/>
            <person name="Guo W."/>
            <person name="Bai Y."/>
            <person name="Ruan J."/>
            <person name="Shangguan X."/>
            <person name="Mao Y."/>
            <person name="Jiang J."/>
            <person name="Zhu Y."/>
            <person name="Lei J."/>
            <person name="Kang H."/>
            <person name="Chen S."/>
            <person name="He X."/>
            <person name="Wang R."/>
            <person name="Wang Y."/>
            <person name="Chen J."/>
            <person name="Wang L."/>
            <person name="Yu S."/>
            <person name="Wang B."/>
            <person name="Wei J."/>
            <person name="Song S."/>
            <person name="Lu X."/>
            <person name="Gao Z."/>
            <person name="Gu W."/>
            <person name="Deng X."/>
            <person name="Ma D."/>
            <person name="Wang S."/>
            <person name="Liang W."/>
            <person name="Fang L."/>
            <person name="Cai C."/>
            <person name="Zhu X."/>
            <person name="Zhou B."/>
            <person name="Zhang Y."/>
            <person name="Chen Z."/>
            <person name="Xu S."/>
            <person name="Zhu R."/>
            <person name="Wang S."/>
            <person name="Zhang T."/>
            <person name="Zhao G."/>
        </authorList>
    </citation>
    <scope>NUCLEOTIDE SEQUENCE [LARGE SCALE GENOMIC DNA]</scope>
    <source>
        <strain evidence="2">cv. Xinhai21</strain>
        <tissue evidence="1">Leaf</tissue>
    </source>
</reference>
<protein>
    <submittedName>
        <fullName evidence="1">Uncharacterized protein</fullName>
    </submittedName>
</protein>
<gene>
    <name evidence="1" type="ORF">GOBAR_AA18448</name>
</gene>
<evidence type="ECO:0000313" key="2">
    <source>
        <dbReference type="Proteomes" id="UP000239757"/>
    </source>
</evidence>
<dbReference type="AlphaFoldDB" id="A0A2P5XFU0"/>
<dbReference type="OrthoDB" id="1895122at2759"/>
<organism evidence="1 2">
    <name type="scientific">Gossypium barbadense</name>
    <name type="common">Sea Island cotton</name>
    <name type="synonym">Hibiscus barbadensis</name>
    <dbReference type="NCBI Taxonomy" id="3634"/>
    <lineage>
        <taxon>Eukaryota</taxon>
        <taxon>Viridiplantae</taxon>
        <taxon>Streptophyta</taxon>
        <taxon>Embryophyta</taxon>
        <taxon>Tracheophyta</taxon>
        <taxon>Spermatophyta</taxon>
        <taxon>Magnoliopsida</taxon>
        <taxon>eudicotyledons</taxon>
        <taxon>Gunneridae</taxon>
        <taxon>Pentapetalae</taxon>
        <taxon>rosids</taxon>
        <taxon>malvids</taxon>
        <taxon>Malvales</taxon>
        <taxon>Malvaceae</taxon>
        <taxon>Malvoideae</taxon>
        <taxon>Gossypium</taxon>
    </lineage>
</organism>
<proteinExistence type="predicted"/>
<name>A0A2P5XFU0_GOSBA</name>
<dbReference type="Proteomes" id="UP000239757">
    <property type="component" value="Unassembled WGS sequence"/>
</dbReference>